<sequence length="178" mass="20078">MLSILKRWLPFAFISTVLCALIYLSVQQDLRQSANDPQIQIAEDAVSDLKKGQTPANLVSSLKQIEMEESLAPFLIFYDESNKPVESSASLNGRIPSPPVGVFEFVKLKQSKRFTWEPKKGVREAAIMIKSSQGFVLSAKSLREIEKRDYQLRLQVGIRWIICLLSSLTVSSRDKFNG</sequence>
<accession>A0A1F5MGM2</accession>
<name>A0A1F5MGM2_9BACT</name>
<dbReference type="Proteomes" id="UP000183317">
    <property type="component" value="Unassembled WGS sequence"/>
</dbReference>
<gene>
    <name evidence="1" type="ORF">A3J13_00860</name>
</gene>
<comment type="caution">
    <text evidence="1">The sequence shown here is derived from an EMBL/GenBank/DDBJ whole genome shotgun (WGS) entry which is preliminary data.</text>
</comment>
<protein>
    <submittedName>
        <fullName evidence="1">Uncharacterized protein</fullName>
    </submittedName>
</protein>
<dbReference type="AlphaFoldDB" id="A0A1F5MGM2"/>
<dbReference type="EMBL" id="MFDU01000010">
    <property type="protein sequence ID" value="OGE64518.1"/>
    <property type="molecule type" value="Genomic_DNA"/>
</dbReference>
<organism evidence="1 2">
    <name type="scientific">Candidatus Daviesbacteria bacterium RIFCSPLOWO2_02_FULL_36_8</name>
    <dbReference type="NCBI Taxonomy" id="1797793"/>
    <lineage>
        <taxon>Bacteria</taxon>
        <taxon>Candidatus Daviesiibacteriota</taxon>
    </lineage>
</organism>
<evidence type="ECO:0000313" key="2">
    <source>
        <dbReference type="Proteomes" id="UP000183317"/>
    </source>
</evidence>
<proteinExistence type="predicted"/>
<evidence type="ECO:0000313" key="1">
    <source>
        <dbReference type="EMBL" id="OGE64518.1"/>
    </source>
</evidence>
<reference evidence="1 2" key="1">
    <citation type="journal article" date="2016" name="Nat. Commun.">
        <title>Thousands of microbial genomes shed light on interconnected biogeochemical processes in an aquifer system.</title>
        <authorList>
            <person name="Anantharaman K."/>
            <person name="Brown C.T."/>
            <person name="Hug L.A."/>
            <person name="Sharon I."/>
            <person name="Castelle C.J."/>
            <person name="Probst A.J."/>
            <person name="Thomas B.C."/>
            <person name="Singh A."/>
            <person name="Wilkins M.J."/>
            <person name="Karaoz U."/>
            <person name="Brodie E.L."/>
            <person name="Williams K.H."/>
            <person name="Hubbard S.S."/>
            <person name="Banfield J.F."/>
        </authorList>
    </citation>
    <scope>NUCLEOTIDE SEQUENCE [LARGE SCALE GENOMIC DNA]</scope>
</reference>